<dbReference type="InterPro" id="IPR036770">
    <property type="entry name" value="Ankyrin_rpt-contain_sf"/>
</dbReference>
<feature type="repeat" description="ANK" evidence="3">
    <location>
        <begin position="416"/>
        <end position="443"/>
    </location>
</feature>
<comment type="caution">
    <text evidence="6">The sequence shown here is derived from an EMBL/GenBank/DDBJ whole genome shotgun (WGS) entry which is preliminary data.</text>
</comment>
<evidence type="ECO:0000256" key="4">
    <source>
        <dbReference type="SAM" id="MobiDB-lite"/>
    </source>
</evidence>
<feature type="repeat" description="ANK" evidence="3">
    <location>
        <begin position="465"/>
        <end position="492"/>
    </location>
</feature>
<dbReference type="Pfam" id="PF13637">
    <property type="entry name" value="Ank_4"/>
    <property type="match status" value="1"/>
</dbReference>
<sequence>MLESRRSKVFCYIENSEWSTLKSYSAGGGIYCSGTPDSELFEVLFTVYKDSLALYITFRGGKLIQWLREVISCPGPSDGQSEFKINHLHLLPDYPALKASLIEKERRTLCDVGPIDDELIELQLFARDFLLERSIFESFGFEKLYEDKVLTAMHWQDIQHRSVKDDLDELDKSVNSVIYLSNSGADVSNDSHEPLQFDPPIPSELQHAIQQRDRQAVTSILAQYSGPIDAVVLTTAVRFYDSSIFSHLLYHNTICNTIDDIQNCQLLDELLCIAAKLGPTDAVKALLQHGANIEGDNTSIRGTPLTRAASGGHLEIVQCLVENSANVNGNNYKSPISRAIKHGYMDIVGYLVQQGADIDKDECDKILLYAAKNSFMDAGLKEKLLYLAVQNCYLDVVKHLVGHGAYLDASLMERLLLIAAENSHLAIVDYLLRYGADIDKDDCERILTYASSNSHVCARLRERLLYHAVENGNLDIVTFLASDGANINASLKERLLFIAAENSHTAIVDYLINNGADINGSNYRNSQLLNAIQDSNFDSIMAQILTQVFKRHHDADDSPNYQFETDLTISLLSNLGLPTCHLQNSFSNCYDNIHASLEERLLYLSAEHGYLGIVKYLVSHGADVNARRYLSAPQLPQKVRMAQWDDIAEGVNSPVCLAALNGHVDVVEYLIRHGAELNAETKNILLFLAAGNGHLRIVQLLVRQGADVDVAAYYHERDNTLVFDEHYPLSVYYFVPPPKTSPLYVAAQKGCLKVVKYLLKYAKDIDRLYDSLLCVAWENDHYNIIDYLIGHTRHRSGIAAIIARERYKIGRCLLAKLSQLRQQLIDESCSGSASIPLMSFTAQLGTHESLWSKGTGVIRDLMDGHLPSKLLDVVSCVLVANAMRSAVSDSARCYSEQEFINDLPRWCNLVISEERPLFEEIVSCLWGRSWEIGGAGSNQSSPETLQHFQELVSNLVNQCGQFTSIQMGTLLAGYRLRYFQQHSPIVAQSSRLCKQAAPTVGQPPPGMPEIWKEKCDEDASQAQNPEQLFHVLSRISVLMAGAIFGVVLLGLCLIRFGYAALRFEVHNGQHLGPVEILLRNSSILIVYLGLSNIRRASGGWKSTDDLAHSVPSEGESRHPPSLLSSLPEPVLQMPPLNGSDSEGIQNSAHSQGLEYFRSSISHVSYHSCSEEDTASPPTEKRLGPASELEGPSARLASSPPIAIPTSITSGTSTDESRSSKILQCPLCSKKLTKYPGNLRRHQRRMHSAEAERFFCKNYEACEYEDKSKSNVKAHERKCNGRSRRRWKCNA</sequence>
<feature type="region of interest" description="Disordered" evidence="4">
    <location>
        <begin position="1167"/>
        <end position="1216"/>
    </location>
</feature>
<dbReference type="Pfam" id="PF00023">
    <property type="entry name" value="Ank"/>
    <property type="match status" value="1"/>
</dbReference>
<keyword evidence="1" id="KW-0677">Repeat</keyword>
<dbReference type="Gene3D" id="1.25.40.20">
    <property type="entry name" value="Ankyrin repeat-containing domain"/>
    <property type="match status" value="5"/>
</dbReference>
<feature type="repeat" description="ANK" evidence="3">
    <location>
        <begin position="300"/>
        <end position="332"/>
    </location>
</feature>
<dbReference type="EMBL" id="JACBAE010001402">
    <property type="protein sequence ID" value="KAF7155426.1"/>
    <property type="molecule type" value="Genomic_DNA"/>
</dbReference>
<keyword evidence="5" id="KW-0812">Transmembrane</keyword>
<dbReference type="SMART" id="SM00248">
    <property type="entry name" value="ANK"/>
    <property type="match status" value="12"/>
</dbReference>
<accession>A0A8H6PIY6</accession>
<dbReference type="Pfam" id="PF12796">
    <property type="entry name" value="Ank_2"/>
    <property type="match status" value="3"/>
</dbReference>
<dbReference type="OrthoDB" id="5153871at2759"/>
<keyword evidence="2 3" id="KW-0040">ANK repeat</keyword>
<evidence type="ECO:0000313" key="6">
    <source>
        <dbReference type="EMBL" id="KAF7155426.1"/>
    </source>
</evidence>
<dbReference type="SUPFAM" id="SSF48403">
    <property type="entry name" value="Ankyrin repeat"/>
    <property type="match status" value="2"/>
</dbReference>
<dbReference type="InterPro" id="IPR051165">
    <property type="entry name" value="Multifunctional_ANK_Repeat"/>
</dbReference>
<evidence type="ECO:0000313" key="7">
    <source>
        <dbReference type="Proteomes" id="UP000654922"/>
    </source>
</evidence>
<dbReference type="Pfam" id="PF13606">
    <property type="entry name" value="Ank_3"/>
    <property type="match status" value="1"/>
</dbReference>
<feature type="repeat" description="ANK" evidence="3">
    <location>
        <begin position="650"/>
        <end position="682"/>
    </location>
</feature>
<evidence type="ECO:0000256" key="5">
    <source>
        <dbReference type="SAM" id="Phobius"/>
    </source>
</evidence>
<organism evidence="6 7">
    <name type="scientific">Aspergillus felis</name>
    <dbReference type="NCBI Taxonomy" id="1287682"/>
    <lineage>
        <taxon>Eukaryota</taxon>
        <taxon>Fungi</taxon>
        <taxon>Dikarya</taxon>
        <taxon>Ascomycota</taxon>
        <taxon>Pezizomycotina</taxon>
        <taxon>Eurotiomycetes</taxon>
        <taxon>Eurotiomycetidae</taxon>
        <taxon>Eurotiales</taxon>
        <taxon>Aspergillaceae</taxon>
        <taxon>Aspergillus</taxon>
        <taxon>Aspergillus subgen. Fumigati</taxon>
    </lineage>
</organism>
<dbReference type="Proteomes" id="UP000654922">
    <property type="component" value="Unassembled WGS sequence"/>
</dbReference>
<feature type="repeat" description="ANK" evidence="3">
    <location>
        <begin position="331"/>
        <end position="363"/>
    </location>
</feature>
<keyword evidence="5" id="KW-0472">Membrane</keyword>
<dbReference type="PROSITE" id="PS50088">
    <property type="entry name" value="ANK_REPEAT"/>
    <property type="match status" value="9"/>
</dbReference>
<feature type="region of interest" description="Disordered" evidence="4">
    <location>
        <begin position="1100"/>
        <end position="1147"/>
    </location>
</feature>
<dbReference type="PROSITE" id="PS50297">
    <property type="entry name" value="ANK_REP_REGION"/>
    <property type="match status" value="6"/>
</dbReference>
<feature type="repeat" description="ANK" evidence="3">
    <location>
        <begin position="738"/>
        <end position="770"/>
    </location>
</feature>
<evidence type="ECO:0000256" key="3">
    <source>
        <dbReference type="PROSITE-ProRule" id="PRU00023"/>
    </source>
</evidence>
<feature type="transmembrane region" description="Helical" evidence="5">
    <location>
        <begin position="1031"/>
        <end position="1054"/>
    </location>
</feature>
<proteinExistence type="predicted"/>
<feature type="compositionally biased region" description="Polar residues" evidence="4">
    <location>
        <begin position="1138"/>
        <end position="1147"/>
    </location>
</feature>
<dbReference type="PANTHER" id="PTHR24123:SF33">
    <property type="entry name" value="PROTEIN HOS4"/>
    <property type="match status" value="1"/>
</dbReference>
<feature type="repeat" description="ANK" evidence="3">
    <location>
        <begin position="496"/>
        <end position="523"/>
    </location>
</feature>
<feature type="repeat" description="ANK" evidence="3">
    <location>
        <begin position="602"/>
        <end position="629"/>
    </location>
</feature>
<dbReference type="PRINTS" id="PR01415">
    <property type="entry name" value="ANKYRIN"/>
</dbReference>
<evidence type="ECO:0000256" key="1">
    <source>
        <dbReference type="ARBA" id="ARBA00022737"/>
    </source>
</evidence>
<feature type="repeat" description="ANK" evidence="3">
    <location>
        <begin position="681"/>
        <end position="713"/>
    </location>
</feature>
<gene>
    <name evidence="6" type="ORF">CNMCM5623_007497</name>
</gene>
<keyword evidence="5" id="KW-1133">Transmembrane helix</keyword>
<dbReference type="Gene3D" id="3.30.160.60">
    <property type="entry name" value="Classic Zinc Finger"/>
    <property type="match status" value="1"/>
</dbReference>
<reference evidence="6" key="1">
    <citation type="submission" date="2020-06" db="EMBL/GenBank/DDBJ databases">
        <title>Draft genome sequences of strains closely related to Aspergillus parafelis and Aspergillus hiratsukae.</title>
        <authorList>
            <person name="Dos Santos R.A.C."/>
            <person name="Rivero-Menendez O."/>
            <person name="Steenwyk J.L."/>
            <person name="Mead M.E."/>
            <person name="Goldman G.H."/>
            <person name="Alastruey-Izquierdo A."/>
            <person name="Rokas A."/>
        </authorList>
    </citation>
    <scope>NUCLEOTIDE SEQUENCE</scope>
    <source>
        <strain evidence="6">CNM-CM5623</strain>
    </source>
</reference>
<evidence type="ECO:0000256" key="2">
    <source>
        <dbReference type="ARBA" id="ARBA00023043"/>
    </source>
</evidence>
<protein>
    <submittedName>
        <fullName evidence="6">Uncharacterized protein</fullName>
    </submittedName>
</protein>
<dbReference type="PANTHER" id="PTHR24123">
    <property type="entry name" value="ANKYRIN REPEAT-CONTAINING"/>
    <property type="match status" value="1"/>
</dbReference>
<name>A0A8H6PIY6_9EURO</name>
<dbReference type="InterPro" id="IPR002110">
    <property type="entry name" value="Ankyrin_rpt"/>
</dbReference>